<evidence type="ECO:0000313" key="3">
    <source>
        <dbReference type="Proteomes" id="UP000270296"/>
    </source>
</evidence>
<dbReference type="SUPFAM" id="SSF52777">
    <property type="entry name" value="CoA-dependent acyltransferases"/>
    <property type="match status" value="1"/>
</dbReference>
<name>A0A183IUR2_9BILA</name>
<dbReference type="WBParaSite" id="SBAD_0000763301-mRNA-1">
    <property type="protein sequence ID" value="SBAD_0000763301-mRNA-1"/>
    <property type="gene ID" value="SBAD_0000763301"/>
</dbReference>
<dbReference type="GO" id="GO:0006086">
    <property type="term" value="P:pyruvate decarboxylation to acetyl-CoA"/>
    <property type="evidence" value="ECO:0007669"/>
    <property type="project" value="InterPro"/>
</dbReference>
<evidence type="ECO:0000313" key="2">
    <source>
        <dbReference type="EMBL" id="VDP12821.1"/>
    </source>
</evidence>
<proteinExistence type="predicted"/>
<evidence type="ECO:0000259" key="1">
    <source>
        <dbReference type="Pfam" id="PF00198"/>
    </source>
</evidence>
<dbReference type="AlphaFoldDB" id="A0A183IUR2"/>
<dbReference type="GO" id="GO:0004742">
    <property type="term" value="F:dihydrolipoyllysine-residue acetyltransferase activity"/>
    <property type="evidence" value="ECO:0007669"/>
    <property type="project" value="TreeGrafter"/>
</dbReference>
<dbReference type="Proteomes" id="UP000270296">
    <property type="component" value="Unassembled WGS sequence"/>
</dbReference>
<organism evidence="4">
    <name type="scientific">Soboliphyme baturini</name>
    <dbReference type="NCBI Taxonomy" id="241478"/>
    <lineage>
        <taxon>Eukaryota</taxon>
        <taxon>Metazoa</taxon>
        <taxon>Ecdysozoa</taxon>
        <taxon>Nematoda</taxon>
        <taxon>Enoplea</taxon>
        <taxon>Dorylaimia</taxon>
        <taxon>Dioctophymatida</taxon>
        <taxon>Dioctophymatoidea</taxon>
        <taxon>Soboliphymatidae</taxon>
        <taxon>Soboliphyme</taxon>
    </lineage>
</organism>
<protein>
    <submittedName>
        <fullName evidence="4">2-oxoacid_dh domain-containing protein</fullName>
    </submittedName>
</protein>
<dbReference type="OrthoDB" id="537444at2759"/>
<evidence type="ECO:0000313" key="4">
    <source>
        <dbReference type="WBParaSite" id="SBAD_0000763301-mRNA-1"/>
    </source>
</evidence>
<dbReference type="PANTHER" id="PTHR23151:SF90">
    <property type="entry name" value="DIHYDROLIPOYLLYSINE-RESIDUE ACETYLTRANSFERASE COMPONENT OF PYRUVATE DEHYDROGENASE COMPLEX, MITOCHONDRIAL-RELATED"/>
    <property type="match status" value="1"/>
</dbReference>
<dbReference type="PANTHER" id="PTHR23151">
    <property type="entry name" value="DIHYDROLIPOAMIDE ACETYL/SUCCINYL-TRANSFERASE-RELATED"/>
    <property type="match status" value="1"/>
</dbReference>
<dbReference type="InterPro" id="IPR023213">
    <property type="entry name" value="CAT-like_dom_sf"/>
</dbReference>
<dbReference type="EMBL" id="UZAM01010555">
    <property type="protein sequence ID" value="VDP12821.1"/>
    <property type="molecule type" value="Genomic_DNA"/>
</dbReference>
<keyword evidence="3" id="KW-1185">Reference proteome</keyword>
<reference evidence="4" key="1">
    <citation type="submission" date="2016-06" db="UniProtKB">
        <authorList>
            <consortium name="WormBaseParasite"/>
        </authorList>
    </citation>
    <scope>IDENTIFICATION</scope>
</reference>
<accession>A0A183IUR2</accession>
<dbReference type="Pfam" id="PF00198">
    <property type="entry name" value="2-oxoacid_dh"/>
    <property type="match status" value="1"/>
</dbReference>
<gene>
    <name evidence="2" type="ORF">SBAD_LOCUS7359</name>
</gene>
<dbReference type="Gene3D" id="3.30.559.10">
    <property type="entry name" value="Chloramphenicol acetyltransferase-like domain"/>
    <property type="match status" value="1"/>
</dbReference>
<dbReference type="InterPro" id="IPR001078">
    <property type="entry name" value="2-oxoacid_DH_actylTfrase"/>
</dbReference>
<dbReference type="GO" id="GO:0045254">
    <property type="term" value="C:pyruvate dehydrogenase complex"/>
    <property type="evidence" value="ECO:0007669"/>
    <property type="project" value="InterPro"/>
</dbReference>
<reference evidence="2 3" key="2">
    <citation type="submission" date="2018-11" db="EMBL/GenBank/DDBJ databases">
        <authorList>
            <consortium name="Pathogen Informatics"/>
        </authorList>
    </citation>
    <scope>NUCLEOTIDE SEQUENCE [LARGE SCALE GENOMIC DNA]</scope>
</reference>
<sequence length="89" mass="9542">MTGGTFTVSNLGMFGVDNFSAIINPPQSAILAIGGVQKLLVPDTNKGFVEANIMKVTLSCDHRVIDGAVGAKWASCFRNFMEKPHTMLL</sequence>
<feature type="domain" description="2-oxoacid dehydrogenase acyltransferase catalytic" evidence="1">
    <location>
        <begin position="1"/>
        <end position="89"/>
    </location>
</feature>
<dbReference type="InterPro" id="IPR045257">
    <property type="entry name" value="E2/Pdx1"/>
</dbReference>